<dbReference type="InterPro" id="IPR020422">
    <property type="entry name" value="TYR_PHOSPHATASE_DUAL_dom"/>
</dbReference>
<evidence type="ECO:0000256" key="1">
    <source>
        <dbReference type="ARBA" id="ARBA00022801"/>
    </source>
</evidence>
<feature type="domain" description="Tyrosine specific protein phosphatases" evidence="3">
    <location>
        <begin position="341"/>
        <end position="405"/>
    </location>
</feature>
<accession>A0A6C0ED33</accession>
<dbReference type="Pfam" id="PF22784">
    <property type="entry name" value="PTP-SAK"/>
    <property type="match status" value="1"/>
</dbReference>
<dbReference type="Gene3D" id="3.40.50.300">
    <property type="entry name" value="P-loop containing nucleotide triphosphate hydrolases"/>
    <property type="match status" value="1"/>
</dbReference>
<dbReference type="Pfam" id="PF22547">
    <property type="entry name" value="2H-SAK"/>
    <property type="match status" value="1"/>
</dbReference>
<dbReference type="SUPFAM" id="SSF52540">
    <property type="entry name" value="P-loop containing nucleoside triphosphate hydrolases"/>
    <property type="match status" value="1"/>
</dbReference>
<reference evidence="4" key="1">
    <citation type="journal article" date="2020" name="Nature">
        <title>Giant virus diversity and host interactions through global metagenomics.</title>
        <authorList>
            <person name="Schulz F."/>
            <person name="Roux S."/>
            <person name="Paez-Espino D."/>
            <person name="Jungbluth S."/>
            <person name="Walsh D.A."/>
            <person name="Denef V.J."/>
            <person name="McMahon K.D."/>
            <person name="Konstantinidis K.T."/>
            <person name="Eloe-Fadrosh E.A."/>
            <person name="Kyrpides N.C."/>
            <person name="Woyke T."/>
        </authorList>
    </citation>
    <scope>NUCLEOTIDE SEQUENCE</scope>
    <source>
        <strain evidence="4">GVMAG-M-3300023179-27</strain>
    </source>
</reference>
<dbReference type="InterPro" id="IPR000387">
    <property type="entry name" value="Tyr_Pase_dom"/>
</dbReference>
<dbReference type="InterPro" id="IPR029021">
    <property type="entry name" value="Prot-tyrosine_phosphatase-like"/>
</dbReference>
<protein>
    <submittedName>
        <fullName evidence="4">Uncharacterized protein</fullName>
    </submittedName>
</protein>
<dbReference type="Gene3D" id="3.30.470.30">
    <property type="entry name" value="DNA ligase/mRNA capping enzyme"/>
    <property type="match status" value="1"/>
</dbReference>
<dbReference type="PROSITE" id="PS50056">
    <property type="entry name" value="TYR_PHOSPHATASE_2"/>
    <property type="match status" value="1"/>
</dbReference>
<keyword evidence="1" id="KW-0378">Hydrolase</keyword>
<dbReference type="PROSITE" id="PS50054">
    <property type="entry name" value="TYR_PHOSPHATASE_DUAL"/>
    <property type="match status" value="1"/>
</dbReference>
<dbReference type="EMBL" id="MN739798">
    <property type="protein sequence ID" value="QHT26541.1"/>
    <property type="molecule type" value="Genomic_DNA"/>
</dbReference>
<evidence type="ECO:0000313" key="4">
    <source>
        <dbReference type="EMBL" id="QHT26541.1"/>
    </source>
</evidence>
<dbReference type="InterPro" id="IPR057023">
    <property type="entry name" value="PTP-SAK"/>
</dbReference>
<dbReference type="Pfam" id="PF09414">
    <property type="entry name" value="RNA_ligase"/>
    <property type="match status" value="1"/>
</dbReference>
<dbReference type="GO" id="GO:0016791">
    <property type="term" value="F:phosphatase activity"/>
    <property type="evidence" value="ECO:0007669"/>
    <property type="project" value="UniProtKB-ARBA"/>
</dbReference>
<name>A0A6C0ED33_9ZZZZ</name>
<dbReference type="InterPro" id="IPR054498">
    <property type="entry name" value="2H-SAK"/>
</dbReference>
<dbReference type="InterPro" id="IPR021122">
    <property type="entry name" value="RNA_ligase_dom_REL/Rnl2"/>
</dbReference>
<sequence length="812" mass="93917">MKGTFSYEKGCLFINIIDASDLEKYLDKCPEACRKLQQDRDNGKYHLTVCIPSELKTTDIKFDSVEVDVLIYGFSQNDGCYYLVCGCSEADNLRKQYKLESKDYHITIGYEGHDNHSLSKNIRSITLEDENIIENVISVIKKSHDHNKNLDTAKQLFERHSDNADVVYTYVRCLINSKDYETAMNLADSLVILSPIKGYLVQFKLKKYLNLLNNTFVDSITENLLRETKVEQSKDLDSLLSFINEFIISNNLDKTKSLLTLENNKIETIETPINFSKVDDKLYGSGLIKYKHMNVLRLFGITQIINLIGEEKPHEDYIKFAKTNNINVHYFPIDDFRDTDIDVIDKILDILKDNHTVVHCRAGVGRTNMVLACYLIKYLGKSPSEAVTILENNRKVHLSLPQMLLIKDYYKKCNSSSQQEHFSKYGMVMLMGLPLSGKSTLAQDFLNKYLNVVHINQDELGKKDCEKLFVQKAKHSPIILDLCNLTKNHRKEWIMSYKDTASKKICGIFFNLDIGVCLERAKHRQDHPTLKAHSAPKILEEMSKVVELPVLSEGFDELFIVHDQDELSKLKMKLNLADDIDIDTLIKFPRTKHLINLGSATRDDLLFDKDELHDFLKHELSIEEKVDGANLGLFRNSENKIMAQNRSHFVNSAYHEQFKSLDNWIESKSIELHNIFEKGNYVLYGEWLYMKHSINYDALPDYFLLFDVYDRNIKEFLSRNKIAELIDGSSLKLIPVLYQGKLSLEELKKMVNHKSNFYDGKVEGIYVKVFDGDIVKLRGKVVRSDFLGNDEESEHVEHWTKGKYIHNKISYE</sequence>
<dbReference type="Gene3D" id="3.90.190.10">
    <property type="entry name" value="Protein tyrosine phosphatase superfamily"/>
    <property type="match status" value="1"/>
</dbReference>
<organism evidence="4">
    <name type="scientific">viral metagenome</name>
    <dbReference type="NCBI Taxonomy" id="1070528"/>
    <lineage>
        <taxon>unclassified sequences</taxon>
        <taxon>metagenomes</taxon>
        <taxon>organismal metagenomes</taxon>
    </lineage>
</organism>
<dbReference type="SMART" id="SM00195">
    <property type="entry name" value="DSPc"/>
    <property type="match status" value="1"/>
</dbReference>
<dbReference type="PANTHER" id="PTHR43883">
    <property type="entry name" value="SLR0207 PROTEIN"/>
    <property type="match status" value="1"/>
</dbReference>
<dbReference type="PANTHER" id="PTHR43883:SF1">
    <property type="entry name" value="GLUCONOKINASE"/>
    <property type="match status" value="1"/>
</dbReference>
<dbReference type="AlphaFoldDB" id="A0A6C0ED33"/>
<proteinExistence type="predicted"/>
<dbReference type="InterPro" id="IPR027417">
    <property type="entry name" value="P-loop_NTPase"/>
</dbReference>
<evidence type="ECO:0000259" key="2">
    <source>
        <dbReference type="PROSITE" id="PS50054"/>
    </source>
</evidence>
<dbReference type="SUPFAM" id="SSF56091">
    <property type="entry name" value="DNA ligase/mRNA capping enzyme, catalytic domain"/>
    <property type="match status" value="1"/>
</dbReference>
<evidence type="ECO:0000259" key="3">
    <source>
        <dbReference type="PROSITE" id="PS50056"/>
    </source>
</evidence>
<dbReference type="InterPro" id="IPR052732">
    <property type="entry name" value="Cell-binding_unc_protein"/>
</dbReference>
<dbReference type="SUPFAM" id="SSF52799">
    <property type="entry name" value="(Phosphotyrosine protein) phosphatases II"/>
    <property type="match status" value="1"/>
</dbReference>
<feature type="domain" description="Tyrosine-protein phosphatase" evidence="2">
    <location>
        <begin position="274"/>
        <end position="418"/>
    </location>
</feature>